<accession>A0ABR0B000</accession>
<proteinExistence type="predicted"/>
<gene>
    <name evidence="1" type="ORF">OUZ56_024049</name>
</gene>
<organism evidence="1 2">
    <name type="scientific">Daphnia magna</name>
    <dbReference type="NCBI Taxonomy" id="35525"/>
    <lineage>
        <taxon>Eukaryota</taxon>
        <taxon>Metazoa</taxon>
        <taxon>Ecdysozoa</taxon>
        <taxon>Arthropoda</taxon>
        <taxon>Crustacea</taxon>
        <taxon>Branchiopoda</taxon>
        <taxon>Diplostraca</taxon>
        <taxon>Cladocera</taxon>
        <taxon>Anomopoda</taxon>
        <taxon>Daphniidae</taxon>
        <taxon>Daphnia</taxon>
    </lineage>
</organism>
<name>A0ABR0B000_9CRUS</name>
<dbReference type="Proteomes" id="UP001234178">
    <property type="component" value="Unassembled WGS sequence"/>
</dbReference>
<protein>
    <submittedName>
        <fullName evidence="1">Uncharacterized protein</fullName>
    </submittedName>
</protein>
<comment type="caution">
    <text evidence="1">The sequence shown here is derived from an EMBL/GenBank/DDBJ whole genome shotgun (WGS) entry which is preliminary data.</text>
</comment>
<dbReference type="EMBL" id="JAOYFB010000039">
    <property type="protein sequence ID" value="KAK4030710.1"/>
    <property type="molecule type" value="Genomic_DNA"/>
</dbReference>
<sequence length="237" mass="27144">MALVPTRWIRDSSNPAHVFLEKLFQDGTIEGTTQPKTIYDAHEIFKPFSLGVFRNVFNELKSSTGLLLRKRQAEVTASNESSSSSRGVTKVAKLNEEEGATTFVNLDSRFKSTNRRLCLQNPCNRARKSHHPLRPPKRRRRNSFSFNWFRTWDNVCGYRIRLAPIAYEIEALFREEIKKAEMATCDPKILALKDDLKFTRQHKAQAPKGFIEINLPIPVQTAANTIKHEGKTRKDGS</sequence>
<evidence type="ECO:0000313" key="2">
    <source>
        <dbReference type="Proteomes" id="UP001234178"/>
    </source>
</evidence>
<reference evidence="1 2" key="1">
    <citation type="journal article" date="2023" name="Nucleic Acids Res.">
        <title>The hologenome of Daphnia magna reveals possible DNA methylation and microbiome-mediated evolution of the host genome.</title>
        <authorList>
            <person name="Chaturvedi A."/>
            <person name="Li X."/>
            <person name="Dhandapani V."/>
            <person name="Marshall H."/>
            <person name="Kissane S."/>
            <person name="Cuenca-Cambronero M."/>
            <person name="Asole G."/>
            <person name="Calvet F."/>
            <person name="Ruiz-Romero M."/>
            <person name="Marangio P."/>
            <person name="Guigo R."/>
            <person name="Rago D."/>
            <person name="Mirbahai L."/>
            <person name="Eastwood N."/>
            <person name="Colbourne J.K."/>
            <person name="Zhou J."/>
            <person name="Mallon E."/>
            <person name="Orsini L."/>
        </authorList>
    </citation>
    <scope>NUCLEOTIDE SEQUENCE [LARGE SCALE GENOMIC DNA]</scope>
    <source>
        <strain evidence="1">LRV0_1</strain>
    </source>
</reference>
<keyword evidence="2" id="KW-1185">Reference proteome</keyword>
<evidence type="ECO:0000313" key="1">
    <source>
        <dbReference type="EMBL" id="KAK4030710.1"/>
    </source>
</evidence>